<name>A0AAE0Z4B2_9GAST</name>
<dbReference type="Proteomes" id="UP001283361">
    <property type="component" value="Unassembled WGS sequence"/>
</dbReference>
<comment type="caution">
    <text evidence="1">The sequence shown here is derived from an EMBL/GenBank/DDBJ whole genome shotgun (WGS) entry which is preliminary data.</text>
</comment>
<evidence type="ECO:0000313" key="1">
    <source>
        <dbReference type="EMBL" id="KAK3762036.1"/>
    </source>
</evidence>
<sequence length="100" mass="11270">MVVSRSGRWLTALEPDYANWFDCLINFCLIKVTSLSGYHQTTSLVHGNSFSRQLSDVDRGEKLPQNDGVRERLGHVFALATRPTCNTGPGDFHLDLIYEL</sequence>
<accession>A0AAE0Z4B2</accession>
<dbReference type="EMBL" id="JAWDGP010004765">
    <property type="protein sequence ID" value="KAK3762036.1"/>
    <property type="molecule type" value="Genomic_DNA"/>
</dbReference>
<dbReference type="AlphaFoldDB" id="A0AAE0Z4B2"/>
<reference evidence="1" key="1">
    <citation type="journal article" date="2023" name="G3 (Bethesda)">
        <title>A reference genome for the long-term kleptoplast-retaining sea slug Elysia crispata morphotype clarki.</title>
        <authorList>
            <person name="Eastman K.E."/>
            <person name="Pendleton A.L."/>
            <person name="Shaikh M.A."/>
            <person name="Suttiyut T."/>
            <person name="Ogas R."/>
            <person name="Tomko P."/>
            <person name="Gavelis G."/>
            <person name="Widhalm J.R."/>
            <person name="Wisecaver J.H."/>
        </authorList>
    </citation>
    <scope>NUCLEOTIDE SEQUENCE</scope>
    <source>
        <strain evidence="1">ECLA1</strain>
    </source>
</reference>
<protein>
    <submittedName>
        <fullName evidence="1">Uncharacterized protein</fullName>
    </submittedName>
</protein>
<gene>
    <name evidence="1" type="ORF">RRG08_008364</name>
</gene>
<organism evidence="1 2">
    <name type="scientific">Elysia crispata</name>
    <name type="common">lettuce slug</name>
    <dbReference type="NCBI Taxonomy" id="231223"/>
    <lineage>
        <taxon>Eukaryota</taxon>
        <taxon>Metazoa</taxon>
        <taxon>Spiralia</taxon>
        <taxon>Lophotrochozoa</taxon>
        <taxon>Mollusca</taxon>
        <taxon>Gastropoda</taxon>
        <taxon>Heterobranchia</taxon>
        <taxon>Euthyneura</taxon>
        <taxon>Panpulmonata</taxon>
        <taxon>Sacoglossa</taxon>
        <taxon>Placobranchoidea</taxon>
        <taxon>Plakobranchidae</taxon>
        <taxon>Elysia</taxon>
    </lineage>
</organism>
<keyword evidence="2" id="KW-1185">Reference proteome</keyword>
<evidence type="ECO:0000313" key="2">
    <source>
        <dbReference type="Proteomes" id="UP001283361"/>
    </source>
</evidence>
<proteinExistence type="predicted"/>